<evidence type="ECO:0000313" key="1">
    <source>
        <dbReference type="EMBL" id="MFB9756304.1"/>
    </source>
</evidence>
<reference evidence="1 2" key="1">
    <citation type="submission" date="2024-09" db="EMBL/GenBank/DDBJ databases">
        <authorList>
            <person name="Sun Q."/>
            <person name="Mori K."/>
        </authorList>
    </citation>
    <scope>NUCLEOTIDE SEQUENCE [LARGE SCALE GENOMIC DNA]</scope>
    <source>
        <strain evidence="1 2">JCM 12520</strain>
    </source>
</reference>
<evidence type="ECO:0000313" key="2">
    <source>
        <dbReference type="Proteomes" id="UP001589619"/>
    </source>
</evidence>
<sequence>MLLWVADGSEILEWDGNWEREMEWGKVLQIDNHSNEPEEVIKTAQ</sequence>
<accession>A0ABV5W6W0</accession>
<gene>
    <name evidence="1" type="ORF">ACFFNY_32405</name>
</gene>
<keyword evidence="2" id="KW-1185">Reference proteome</keyword>
<organism evidence="1 2">
    <name type="scientific">Paenibacillus hodogayensis</name>
    <dbReference type="NCBI Taxonomy" id="279208"/>
    <lineage>
        <taxon>Bacteria</taxon>
        <taxon>Bacillati</taxon>
        <taxon>Bacillota</taxon>
        <taxon>Bacilli</taxon>
        <taxon>Bacillales</taxon>
        <taxon>Paenibacillaceae</taxon>
        <taxon>Paenibacillus</taxon>
    </lineage>
</organism>
<name>A0ABV5W6W0_9BACL</name>
<proteinExistence type="predicted"/>
<dbReference type="RefSeq" id="WP_344917345.1">
    <property type="nucleotide sequence ID" value="NZ_BAAAYO010000021.1"/>
</dbReference>
<dbReference type="Proteomes" id="UP001589619">
    <property type="component" value="Unassembled WGS sequence"/>
</dbReference>
<dbReference type="EMBL" id="JBHMAG010000022">
    <property type="protein sequence ID" value="MFB9756304.1"/>
    <property type="molecule type" value="Genomic_DNA"/>
</dbReference>
<comment type="caution">
    <text evidence="1">The sequence shown here is derived from an EMBL/GenBank/DDBJ whole genome shotgun (WGS) entry which is preliminary data.</text>
</comment>
<protein>
    <submittedName>
        <fullName evidence="1">Uncharacterized protein</fullName>
    </submittedName>
</protein>